<evidence type="ECO:0000256" key="1">
    <source>
        <dbReference type="ARBA" id="ARBA00007039"/>
    </source>
</evidence>
<dbReference type="GO" id="GO:0009570">
    <property type="term" value="C:chloroplast stroma"/>
    <property type="evidence" value="ECO:0007669"/>
    <property type="project" value="UniProtKB-SubCell"/>
</dbReference>
<dbReference type="PANTHER" id="PTHR10381:SF15">
    <property type="entry name" value="CHLOROPLASTIC ATP-DEPENDENT CLP PROTEASE PROTEOLYTIC SUBUNIT 1"/>
    <property type="match status" value="1"/>
</dbReference>
<keyword evidence="4 6" id="KW-0378">Hydrolase</keyword>
<keyword evidence="2 9" id="KW-0934">Plastid</keyword>
<dbReference type="GO" id="GO:0051117">
    <property type="term" value="F:ATPase binding"/>
    <property type="evidence" value="ECO:0007669"/>
    <property type="project" value="TreeGrafter"/>
</dbReference>
<dbReference type="GO" id="GO:0006515">
    <property type="term" value="P:protein quality control for misfolded or incompletely synthesized proteins"/>
    <property type="evidence" value="ECO:0007669"/>
    <property type="project" value="TreeGrafter"/>
</dbReference>
<evidence type="ECO:0000256" key="5">
    <source>
        <dbReference type="ARBA" id="ARBA00022825"/>
    </source>
</evidence>
<gene>
    <name evidence="6 9" type="primary">clpP</name>
</gene>
<dbReference type="Pfam" id="PF00574">
    <property type="entry name" value="CLP_protease"/>
    <property type="match status" value="1"/>
</dbReference>
<evidence type="ECO:0000256" key="8">
    <source>
        <dbReference type="RuleBase" id="RU003567"/>
    </source>
</evidence>
<dbReference type="GO" id="GO:0004252">
    <property type="term" value="F:serine-type endopeptidase activity"/>
    <property type="evidence" value="ECO:0007669"/>
    <property type="project" value="UniProtKB-UniRule"/>
</dbReference>
<sequence length="197" mass="21696">MPIGIPKVPFFSPGDDDSSWGELYNLVYRSRVLVLGEEITHETANNIGGLMIYLSLEDKKRDIHLLINSKGGGMLPGLAIYDIMQCIIPEVHTLCIGIAASMASLLLVGGTITKRAALPHAKIMIHEPVMKSFDSGAGNALGQAIELEYLRNCVAKIYAERTGKPLWHILHDLDRNDFFTPEDAQAYGLIDEIAHKK</sequence>
<comment type="subunit">
    <text evidence="6">Component of the chloroplastic Clp protease core complex.</text>
</comment>
<evidence type="ECO:0000256" key="7">
    <source>
        <dbReference type="PROSITE-ProRule" id="PRU10085"/>
    </source>
</evidence>
<dbReference type="EMBL" id="MZ322397">
    <property type="protein sequence ID" value="QXM16236.1"/>
    <property type="molecule type" value="Genomic_DNA"/>
</dbReference>
<organism evidence="9">
    <name type="scientific">Hedysarum polybotrys</name>
    <dbReference type="NCBI Taxonomy" id="119828"/>
    <lineage>
        <taxon>Eukaryota</taxon>
        <taxon>Viridiplantae</taxon>
        <taxon>Streptophyta</taxon>
        <taxon>Embryophyta</taxon>
        <taxon>Tracheophyta</taxon>
        <taxon>Spermatophyta</taxon>
        <taxon>Magnoliopsida</taxon>
        <taxon>eudicotyledons</taxon>
        <taxon>Gunneridae</taxon>
        <taxon>Pentapetalae</taxon>
        <taxon>rosids</taxon>
        <taxon>fabids</taxon>
        <taxon>Fabales</taxon>
        <taxon>Fabaceae</taxon>
        <taxon>Papilionoideae</taxon>
        <taxon>50 kb inversion clade</taxon>
        <taxon>NPAAA clade</taxon>
        <taxon>Hologalegina</taxon>
        <taxon>IRL clade</taxon>
        <taxon>Hedysareae</taxon>
        <taxon>Hedysarum</taxon>
    </lineage>
</organism>
<dbReference type="InterPro" id="IPR023562">
    <property type="entry name" value="ClpP/TepA"/>
</dbReference>
<dbReference type="AlphaFoldDB" id="A0A8F5J7K8"/>
<dbReference type="GO" id="GO:0004176">
    <property type="term" value="F:ATP-dependent peptidase activity"/>
    <property type="evidence" value="ECO:0007669"/>
    <property type="project" value="InterPro"/>
</dbReference>
<name>A0A8F5J7K8_9FABA</name>
<dbReference type="PROSITE" id="PS00381">
    <property type="entry name" value="CLP_PROTEASE_SER"/>
    <property type="match status" value="1"/>
</dbReference>
<feature type="active site" evidence="7">
    <location>
        <position position="101"/>
    </location>
</feature>
<keyword evidence="9" id="KW-0150">Chloroplast</keyword>
<geneLocation type="chloroplast" evidence="9"/>
<evidence type="ECO:0000256" key="4">
    <source>
        <dbReference type="ARBA" id="ARBA00022801"/>
    </source>
</evidence>
<dbReference type="HAMAP" id="MF_00444">
    <property type="entry name" value="ClpP"/>
    <property type="match status" value="1"/>
</dbReference>
<dbReference type="Gene3D" id="3.90.226.10">
    <property type="entry name" value="2-enoyl-CoA Hydratase, Chain A, domain 1"/>
    <property type="match status" value="1"/>
</dbReference>
<dbReference type="InterPro" id="IPR018215">
    <property type="entry name" value="ClpP_Ser_AS"/>
</dbReference>
<comment type="function">
    <text evidence="6">Cleaves peptides in various proteins in a process that requires ATP hydrolysis. Has a chymotrypsin-like activity. Plays a major role in the degradation of misfolded proteins.</text>
</comment>
<evidence type="ECO:0000256" key="3">
    <source>
        <dbReference type="ARBA" id="ARBA00022670"/>
    </source>
</evidence>
<evidence type="ECO:0000256" key="6">
    <source>
        <dbReference type="HAMAP-Rule" id="MF_00444"/>
    </source>
</evidence>
<keyword evidence="5 6" id="KW-0720">Serine protease</keyword>
<comment type="catalytic activity">
    <reaction evidence="6 7">
        <text>Hydrolysis of proteins to small peptides in the presence of ATP and magnesium. alpha-casein is the usual test substrate. In the absence of ATP, only oligopeptides shorter than five residues are hydrolyzed (such as succinyl-Leu-Tyr-|-NHMec, and Leu-Tyr-Leu-|-Tyr-Trp, in which cleavage of the -Tyr-|-Leu- and -Tyr-|-Trp bonds also occurs).</text>
        <dbReference type="EC" id="3.4.21.92"/>
    </reaction>
</comment>
<comment type="subcellular location">
    <subcellularLocation>
        <location evidence="6">Plastid</location>
        <location evidence="6">Chloroplast stroma</location>
    </subcellularLocation>
</comment>
<evidence type="ECO:0000313" key="9">
    <source>
        <dbReference type="EMBL" id="QXM16236.1"/>
    </source>
</evidence>
<dbReference type="InterPro" id="IPR029045">
    <property type="entry name" value="ClpP/crotonase-like_dom_sf"/>
</dbReference>
<comment type="similarity">
    <text evidence="1 6 8">Belongs to the peptidase S14 family.</text>
</comment>
<dbReference type="SUPFAM" id="SSF52096">
    <property type="entry name" value="ClpP/crotonase"/>
    <property type="match status" value="1"/>
</dbReference>
<dbReference type="InterPro" id="IPR001907">
    <property type="entry name" value="ClpP"/>
</dbReference>
<accession>A0A8F5J7K8</accession>
<evidence type="ECO:0000256" key="2">
    <source>
        <dbReference type="ARBA" id="ARBA00022640"/>
    </source>
</evidence>
<proteinExistence type="inferred from homology"/>
<dbReference type="CDD" id="cd07017">
    <property type="entry name" value="S14_ClpP_2"/>
    <property type="match status" value="1"/>
</dbReference>
<dbReference type="PANTHER" id="PTHR10381">
    <property type="entry name" value="ATP-DEPENDENT CLP PROTEASE PROTEOLYTIC SUBUNIT"/>
    <property type="match status" value="1"/>
</dbReference>
<dbReference type="GO" id="GO:0009368">
    <property type="term" value="C:endopeptidase Clp complex"/>
    <property type="evidence" value="ECO:0007669"/>
    <property type="project" value="TreeGrafter"/>
</dbReference>
<feature type="active site" evidence="6">
    <location>
        <position position="126"/>
    </location>
</feature>
<reference evidence="9" key="1">
    <citation type="submission" date="2021-05" db="EMBL/GenBank/DDBJ databases">
        <title>The complete chloroplast genome sequence of Hedysarum polybotrys Hand.</title>
        <authorList>
            <person name="Liu Y."/>
        </authorList>
    </citation>
    <scope>NUCLEOTIDE SEQUENCE</scope>
</reference>
<keyword evidence="3 6" id="KW-0645">Protease</keyword>
<dbReference type="PRINTS" id="PR00127">
    <property type="entry name" value="CLPPROTEASEP"/>
</dbReference>
<dbReference type="EC" id="3.4.21.92" evidence="6"/>
<protein>
    <recommendedName>
        <fullName evidence="6 8">ATP-dependent Clp protease proteolytic subunit</fullName>
        <ecNumber evidence="6">3.4.21.92</ecNumber>
    </recommendedName>
    <alternativeName>
        <fullName evidence="6">Endopeptidase Clp</fullName>
    </alternativeName>
</protein>
<feature type="active site" description="Nucleophile" evidence="6">
    <location>
        <position position="101"/>
    </location>
</feature>